<evidence type="ECO:0000256" key="1">
    <source>
        <dbReference type="SAM" id="Phobius"/>
    </source>
</evidence>
<dbReference type="EMBL" id="MDHN01000036">
    <property type="protein sequence ID" value="OFC69833.1"/>
    <property type="molecule type" value="Genomic_DNA"/>
</dbReference>
<proteinExistence type="predicted"/>
<accession>A0A1E7Z8G5</accession>
<feature type="transmembrane region" description="Helical" evidence="1">
    <location>
        <begin position="7"/>
        <end position="28"/>
    </location>
</feature>
<protein>
    <recommendedName>
        <fullName evidence="2">TonB C-terminal domain-containing protein</fullName>
    </recommendedName>
</protein>
<keyword evidence="4" id="KW-1185">Reference proteome</keyword>
<dbReference type="SUPFAM" id="SSF74653">
    <property type="entry name" value="TolA/TonB C-terminal domain"/>
    <property type="match status" value="1"/>
</dbReference>
<dbReference type="GO" id="GO:0055085">
    <property type="term" value="P:transmembrane transport"/>
    <property type="evidence" value="ECO:0007669"/>
    <property type="project" value="InterPro"/>
</dbReference>
<dbReference type="Gene3D" id="3.30.1150.10">
    <property type="match status" value="1"/>
</dbReference>
<organism evidence="3 4">
    <name type="scientific">Alteromonas confluentis</name>
    <dbReference type="NCBI Taxonomy" id="1656094"/>
    <lineage>
        <taxon>Bacteria</taxon>
        <taxon>Pseudomonadati</taxon>
        <taxon>Pseudomonadota</taxon>
        <taxon>Gammaproteobacteria</taxon>
        <taxon>Alteromonadales</taxon>
        <taxon>Alteromonadaceae</taxon>
        <taxon>Alteromonas/Salinimonas group</taxon>
        <taxon>Alteromonas</taxon>
    </lineage>
</organism>
<dbReference type="STRING" id="1656094.BFC18_16055"/>
<keyword evidence="1" id="KW-0472">Membrane</keyword>
<keyword evidence="1" id="KW-1133">Transmembrane helix</keyword>
<evidence type="ECO:0000313" key="4">
    <source>
        <dbReference type="Proteomes" id="UP000175691"/>
    </source>
</evidence>
<dbReference type="InterPro" id="IPR037682">
    <property type="entry name" value="TonB_C"/>
</dbReference>
<dbReference type="Proteomes" id="UP000175691">
    <property type="component" value="Unassembled WGS sequence"/>
</dbReference>
<name>A0A1E7Z8G5_9ALTE</name>
<dbReference type="RefSeq" id="WP_070126391.1">
    <property type="nucleotide sequence ID" value="NZ_MDHN01000036.1"/>
</dbReference>
<reference evidence="3 4" key="1">
    <citation type="submission" date="2016-08" db="EMBL/GenBank/DDBJ databases">
        <authorList>
            <person name="Seilhamer J.J."/>
        </authorList>
    </citation>
    <scope>NUCLEOTIDE SEQUENCE [LARGE SCALE GENOMIC DNA]</scope>
    <source>
        <strain evidence="3 4">KCTC 42603</strain>
    </source>
</reference>
<evidence type="ECO:0000259" key="2">
    <source>
        <dbReference type="Pfam" id="PF03544"/>
    </source>
</evidence>
<keyword evidence="1" id="KW-0812">Transmembrane</keyword>
<evidence type="ECO:0000313" key="3">
    <source>
        <dbReference type="EMBL" id="OFC69833.1"/>
    </source>
</evidence>
<dbReference type="Pfam" id="PF03544">
    <property type="entry name" value="TonB_C"/>
    <property type="match status" value="1"/>
</dbReference>
<sequence>MKNQLSAFLLSGGVMAVSLGVLTLGYYLNDDSGPELEIRKMDIAIAQPPPPPPPQSQQVTEQADVNMQVEGAGAPVSMADIKVDPEIEIDKPERPDVAMAQPDWSAPEVDWDAYGLSELDGRPTLLTPVKIRFPKQLKRRGVERVVVKLDVMIDEKGDVTLISIVDNPHHELNREIQRFVKGSKFTAPHKADEAVRARFIWPVEIEA</sequence>
<feature type="domain" description="TonB C-terminal" evidence="2">
    <location>
        <begin position="131"/>
        <end position="203"/>
    </location>
</feature>
<gene>
    <name evidence="3" type="ORF">BFC18_16055</name>
</gene>
<comment type="caution">
    <text evidence="3">The sequence shown here is derived from an EMBL/GenBank/DDBJ whole genome shotgun (WGS) entry which is preliminary data.</text>
</comment>
<dbReference type="AlphaFoldDB" id="A0A1E7Z8G5"/>
<dbReference type="OrthoDB" id="5768557at2"/>